<evidence type="ECO:0000256" key="1">
    <source>
        <dbReference type="SAM" id="MobiDB-lite"/>
    </source>
</evidence>
<reference evidence="3" key="1">
    <citation type="journal article" date="2019" name="bioRxiv">
        <title>Genomics, evolutionary history and diagnostics of the Alternaria alternata species group including apple and Asian pear pathotypes.</title>
        <authorList>
            <person name="Armitage A.D."/>
            <person name="Cockerton H.M."/>
            <person name="Sreenivasaprasad S."/>
            <person name="Woodhall J.W."/>
            <person name="Lane C.R."/>
            <person name="Harrison R.J."/>
            <person name="Clarkson J.P."/>
        </authorList>
    </citation>
    <scope>NUCLEOTIDE SEQUENCE [LARGE SCALE GENOMIC DNA]</scope>
    <source>
        <strain evidence="3">FERA 1082</strain>
    </source>
</reference>
<evidence type="ECO:0000313" key="3">
    <source>
        <dbReference type="Proteomes" id="UP000292402"/>
    </source>
</evidence>
<dbReference type="AlphaFoldDB" id="A0A4V1WP31"/>
<feature type="compositionally biased region" description="Acidic residues" evidence="1">
    <location>
        <begin position="194"/>
        <end position="204"/>
    </location>
</feature>
<gene>
    <name evidence="2" type="ORF">AA0114_g1961</name>
</gene>
<dbReference type="EMBL" id="PDXA01000005">
    <property type="protein sequence ID" value="RYN58114.1"/>
    <property type="molecule type" value="Genomic_DNA"/>
</dbReference>
<evidence type="ECO:0000313" key="2">
    <source>
        <dbReference type="EMBL" id="RYN58114.1"/>
    </source>
</evidence>
<proteinExistence type="predicted"/>
<feature type="compositionally biased region" description="Polar residues" evidence="1">
    <location>
        <begin position="75"/>
        <end position="106"/>
    </location>
</feature>
<organism evidence="2 3">
    <name type="scientific">Alternaria tenuissima</name>
    <dbReference type="NCBI Taxonomy" id="119927"/>
    <lineage>
        <taxon>Eukaryota</taxon>
        <taxon>Fungi</taxon>
        <taxon>Dikarya</taxon>
        <taxon>Ascomycota</taxon>
        <taxon>Pezizomycotina</taxon>
        <taxon>Dothideomycetes</taxon>
        <taxon>Pleosporomycetidae</taxon>
        <taxon>Pleosporales</taxon>
        <taxon>Pleosporineae</taxon>
        <taxon>Pleosporaceae</taxon>
        <taxon>Alternaria</taxon>
        <taxon>Alternaria sect. Alternaria</taxon>
        <taxon>Alternaria alternata complex</taxon>
    </lineage>
</organism>
<feature type="region of interest" description="Disordered" evidence="1">
    <location>
        <begin position="127"/>
        <end position="204"/>
    </location>
</feature>
<accession>A0A4V1WP31</accession>
<comment type="caution">
    <text evidence="2">The sequence shown here is derived from an EMBL/GenBank/DDBJ whole genome shotgun (WGS) entry which is preliminary data.</text>
</comment>
<name>A0A4V1WP31_9PLEO</name>
<feature type="compositionally biased region" description="Basic and acidic residues" evidence="1">
    <location>
        <begin position="181"/>
        <end position="193"/>
    </location>
</feature>
<sequence length="225" mass="24372">MPPKKSVANGDVGDTGGPFKWEGPNDAKLLLLTQGRWVKPDEYPQLSSAFPGEPLPQPRPTSNHSFPTFPLTPQPIHSVNPSAKPQSLSSQANSSFPGTSTGSIRNRISALRVKQRDLYLELSWELPEGGAGHSAKKASKNSTPKTGTPKRKADGGFDDGSGEGGGEEVKTPSKKPRGRKLKAEVKEKSVDKESVDEDGEEDVEVEEDYIPMAKRVKEEPVEEMV</sequence>
<dbReference type="Proteomes" id="UP000292402">
    <property type="component" value="Unassembled WGS sequence"/>
</dbReference>
<protein>
    <submittedName>
        <fullName evidence="2">Uncharacterized protein</fullName>
    </submittedName>
</protein>
<feature type="region of interest" description="Disordered" evidence="1">
    <location>
        <begin position="1"/>
        <end position="24"/>
    </location>
</feature>
<feature type="region of interest" description="Disordered" evidence="1">
    <location>
        <begin position="42"/>
        <end position="107"/>
    </location>
</feature>